<name>A1C5G3_ASPCL</name>
<dbReference type="InterPro" id="IPR021838">
    <property type="entry name" value="DUF3431"/>
</dbReference>
<dbReference type="OrthoDB" id="426718at2759"/>
<dbReference type="STRING" id="344612.A1C5G3"/>
<dbReference type="EMBL" id="DS027004">
    <property type="protein sequence ID" value="EAW14931.1"/>
    <property type="molecule type" value="Genomic_DNA"/>
</dbReference>
<dbReference type="PANTHER" id="PTHR37490:SF2">
    <property type="match status" value="1"/>
</dbReference>
<accession>A1C5G3</accession>
<dbReference type="RefSeq" id="XP_001276357.1">
    <property type="nucleotide sequence ID" value="XM_001276356.1"/>
</dbReference>
<reference evidence="1 2" key="1">
    <citation type="journal article" date="2008" name="PLoS Genet.">
        <title>Genomic islands in the pathogenic filamentous fungus Aspergillus fumigatus.</title>
        <authorList>
            <person name="Fedorova N.D."/>
            <person name="Khaldi N."/>
            <person name="Joardar V.S."/>
            <person name="Maiti R."/>
            <person name="Amedeo P."/>
            <person name="Anderson M.J."/>
            <person name="Crabtree J."/>
            <person name="Silva J.C."/>
            <person name="Badger J.H."/>
            <person name="Albarraq A."/>
            <person name="Angiuoli S."/>
            <person name="Bussey H."/>
            <person name="Bowyer P."/>
            <person name="Cotty P.J."/>
            <person name="Dyer P.S."/>
            <person name="Egan A."/>
            <person name="Galens K."/>
            <person name="Fraser-Liggett C.M."/>
            <person name="Haas B.J."/>
            <person name="Inman J.M."/>
            <person name="Kent R."/>
            <person name="Lemieux S."/>
            <person name="Malavazi I."/>
            <person name="Orvis J."/>
            <person name="Roemer T."/>
            <person name="Ronning C.M."/>
            <person name="Sundaram J.P."/>
            <person name="Sutton G."/>
            <person name="Turner G."/>
            <person name="Venter J.C."/>
            <person name="White O.R."/>
            <person name="Whitty B.R."/>
            <person name="Youngman P."/>
            <person name="Wolfe K.H."/>
            <person name="Goldman G.H."/>
            <person name="Wortman J.R."/>
            <person name="Jiang B."/>
            <person name="Denning D.W."/>
            <person name="Nierman W.C."/>
        </authorList>
    </citation>
    <scope>NUCLEOTIDE SEQUENCE [LARGE SCALE GENOMIC DNA]</scope>
    <source>
        <strain evidence="2">ATCC 1007 / CBS 513.65 / DSM 816 / NCTC 3887 / NRRL 1</strain>
    </source>
</reference>
<dbReference type="VEuPathDB" id="FungiDB:ACLA_003440"/>
<dbReference type="KEGG" id="act:ACLA_003440"/>
<keyword evidence="2" id="KW-1185">Reference proteome</keyword>
<dbReference type="HOGENOM" id="CLU_031559_0_1_1"/>
<gene>
    <name evidence="1" type="ORF">ACLA_003440</name>
</gene>
<evidence type="ECO:0000313" key="1">
    <source>
        <dbReference type="EMBL" id="EAW14931.1"/>
    </source>
</evidence>
<dbReference type="eggNOG" id="ENOG502SB7A">
    <property type="taxonomic scope" value="Eukaryota"/>
</dbReference>
<dbReference type="PANTHER" id="PTHR37490">
    <property type="entry name" value="EXPRESSED PROTEIN"/>
    <property type="match status" value="1"/>
</dbReference>
<evidence type="ECO:0000313" key="2">
    <source>
        <dbReference type="Proteomes" id="UP000006701"/>
    </source>
</evidence>
<proteinExistence type="predicted"/>
<dbReference type="Proteomes" id="UP000006701">
    <property type="component" value="Unassembled WGS sequence"/>
</dbReference>
<dbReference type="GeneID" id="4708440"/>
<protein>
    <submittedName>
        <fullName evidence="1">Uncharacterized protein</fullName>
    </submittedName>
</protein>
<organism evidence="1 2">
    <name type="scientific">Aspergillus clavatus (strain ATCC 1007 / CBS 513.65 / DSM 816 / NCTC 3887 / NRRL 1 / QM 1276 / 107)</name>
    <dbReference type="NCBI Taxonomy" id="344612"/>
    <lineage>
        <taxon>Eukaryota</taxon>
        <taxon>Fungi</taxon>
        <taxon>Dikarya</taxon>
        <taxon>Ascomycota</taxon>
        <taxon>Pezizomycotina</taxon>
        <taxon>Eurotiomycetes</taxon>
        <taxon>Eurotiomycetidae</taxon>
        <taxon>Eurotiales</taxon>
        <taxon>Aspergillaceae</taxon>
        <taxon>Aspergillus</taxon>
        <taxon>Aspergillus subgen. Fumigati</taxon>
    </lineage>
</organism>
<dbReference type="OMA" id="ANLRCTT"/>
<dbReference type="AlphaFoldDB" id="A1C5G3"/>
<dbReference type="Pfam" id="PF11913">
    <property type="entry name" value="DUF3431"/>
    <property type="match status" value="1"/>
</dbReference>
<sequence length="340" mass="39681">MAHRLVKAGVRLAAVILVLTTIYGLNYQYNSMQYRQQQFRTAFSLDEGEFGGRPEKAPVRPGAASAQSTGFVRSSRPSIKDLLPAQKPAPLQWSLDEKFRRDGVIVVGKLKSEDTSWLLRDLPEWQHVVYTVDDPDAKPKVAKNKGHEANVYLQYIIDNYHKLPETVVFLHSHLRAWHNEFVDQSNVESVRMMNVDVVRRNGYVNLRCNWYPGCPDEVRPFREPRDEGRQPEHAFPEAWNYFFNGTDVPEVIAAPCCAQFAVSRKQIRERELDDYVRYHQWVMETEWPDETSGRVMEYMWHIIFGQDPVYCPDMGECYGNVYGLWNPVDNMWDPIFELDW</sequence>